<dbReference type="Pfam" id="PF03358">
    <property type="entry name" value="FMN_red"/>
    <property type="match status" value="1"/>
</dbReference>
<dbReference type="OrthoDB" id="9801479at2"/>
<dbReference type="InterPro" id="IPR005025">
    <property type="entry name" value="FMN_Rdtase-like_dom"/>
</dbReference>
<reference evidence="5" key="1">
    <citation type="journal article" date="2014" name="Int. J. Syst. Evol. Microbiol.">
        <title>Complete genome sequence of Corynebacterium casei LMG S-19264T (=DSM 44701T), isolated from a smear-ripened cheese.</title>
        <authorList>
            <consortium name="US DOE Joint Genome Institute (JGI-PGF)"/>
            <person name="Walter F."/>
            <person name="Albersmeier A."/>
            <person name="Kalinowski J."/>
            <person name="Ruckert C."/>
        </authorList>
    </citation>
    <scope>NUCLEOTIDE SEQUENCE</scope>
    <source>
        <strain evidence="5">KCTC 32020</strain>
    </source>
</reference>
<dbReference type="AlphaFoldDB" id="A0A918ZBB9"/>
<evidence type="ECO:0000313" key="6">
    <source>
        <dbReference type="Proteomes" id="UP000636453"/>
    </source>
</evidence>
<keyword evidence="6" id="KW-1185">Reference proteome</keyword>
<dbReference type="NCBIfam" id="TIGR01755">
    <property type="entry name" value="flav_wrbA"/>
    <property type="match status" value="1"/>
</dbReference>
<dbReference type="GO" id="GO:0016020">
    <property type="term" value="C:membrane"/>
    <property type="evidence" value="ECO:0007669"/>
    <property type="project" value="TreeGrafter"/>
</dbReference>
<dbReference type="GO" id="GO:0003955">
    <property type="term" value="F:NAD(P)H dehydrogenase (quinone) activity"/>
    <property type="evidence" value="ECO:0007669"/>
    <property type="project" value="InterPro"/>
</dbReference>
<dbReference type="InterPro" id="IPR029039">
    <property type="entry name" value="Flavoprotein-like_sf"/>
</dbReference>
<dbReference type="FunFam" id="3.40.50.360:FF:000001">
    <property type="entry name" value="NAD(P)H dehydrogenase (Quinone) FQR1-like"/>
    <property type="match status" value="1"/>
</dbReference>
<name>A0A918ZBB9_9GAMM</name>
<protein>
    <submittedName>
        <fullName evidence="5">NAD(P)H dehydrogenase (Quinone)</fullName>
    </submittedName>
</protein>
<dbReference type="PROSITE" id="PS50902">
    <property type="entry name" value="FLAVODOXIN_LIKE"/>
    <property type="match status" value="1"/>
</dbReference>
<gene>
    <name evidence="5" type="ORF">GCM10007167_27470</name>
</gene>
<evidence type="ECO:0000313" key="5">
    <source>
        <dbReference type="EMBL" id="GHE44223.1"/>
    </source>
</evidence>
<dbReference type="NCBIfam" id="NF002999">
    <property type="entry name" value="PRK03767.1"/>
    <property type="match status" value="1"/>
</dbReference>
<dbReference type="PANTHER" id="PTHR30546:SF23">
    <property type="entry name" value="FLAVOPROTEIN-LIKE PROTEIN YCP4-RELATED"/>
    <property type="match status" value="1"/>
</dbReference>
<dbReference type="InterPro" id="IPR008254">
    <property type="entry name" value="Flavodoxin/NO_synth"/>
</dbReference>
<evidence type="ECO:0000259" key="4">
    <source>
        <dbReference type="PROSITE" id="PS50902"/>
    </source>
</evidence>
<organism evidence="5 6">
    <name type="scientific">Vulcaniibacterium thermophilum</name>
    <dbReference type="NCBI Taxonomy" id="1169913"/>
    <lineage>
        <taxon>Bacteria</taxon>
        <taxon>Pseudomonadati</taxon>
        <taxon>Pseudomonadota</taxon>
        <taxon>Gammaproteobacteria</taxon>
        <taxon>Lysobacterales</taxon>
        <taxon>Lysobacteraceae</taxon>
        <taxon>Vulcaniibacterium</taxon>
    </lineage>
</organism>
<comment type="similarity">
    <text evidence="1">Belongs to the WrbA family.</text>
</comment>
<evidence type="ECO:0000256" key="1">
    <source>
        <dbReference type="ARBA" id="ARBA00006961"/>
    </source>
</evidence>
<evidence type="ECO:0000256" key="3">
    <source>
        <dbReference type="ARBA" id="ARBA00022643"/>
    </source>
</evidence>
<dbReference type="Proteomes" id="UP000636453">
    <property type="component" value="Unassembled WGS sequence"/>
</dbReference>
<evidence type="ECO:0000256" key="2">
    <source>
        <dbReference type="ARBA" id="ARBA00022630"/>
    </source>
</evidence>
<sequence>MPEILIVYYSRGGSVARLARHVARGVEEVPGMQARLRTVPPVAPVTRQAAPPVPDEGAPYVEAHDVRECAGLILGSPTRFGNMAAPLKHWIDGLGSEWASGTLVDKPAAVFTSTATLHGGQEATLLGMQVPLLHHGCVIVGLPYTEAALHRTRSGGTPYGASHYAGPDDDPQPTDEEAHLARVLGRRVARIAARLA</sequence>
<dbReference type="EMBL" id="BNCF01000022">
    <property type="protein sequence ID" value="GHE44223.1"/>
    <property type="molecule type" value="Genomic_DNA"/>
</dbReference>
<comment type="caution">
    <text evidence="5">The sequence shown here is derived from an EMBL/GenBank/DDBJ whole genome shotgun (WGS) entry which is preliminary data.</text>
</comment>
<feature type="domain" description="Flavodoxin-like" evidence="4">
    <location>
        <begin position="4"/>
        <end position="189"/>
    </location>
</feature>
<dbReference type="GO" id="GO:0010181">
    <property type="term" value="F:FMN binding"/>
    <property type="evidence" value="ECO:0007669"/>
    <property type="project" value="InterPro"/>
</dbReference>
<keyword evidence="3" id="KW-0288">FMN</keyword>
<dbReference type="RefSeq" id="WP_146475295.1">
    <property type="nucleotide sequence ID" value="NZ_BNCF01000022.1"/>
</dbReference>
<keyword evidence="2" id="KW-0285">Flavoprotein</keyword>
<dbReference type="Gene3D" id="3.40.50.360">
    <property type="match status" value="1"/>
</dbReference>
<reference evidence="5" key="2">
    <citation type="submission" date="2020-09" db="EMBL/GenBank/DDBJ databases">
        <authorList>
            <person name="Sun Q."/>
            <person name="Kim S."/>
        </authorList>
    </citation>
    <scope>NUCLEOTIDE SEQUENCE</scope>
    <source>
        <strain evidence="5">KCTC 32020</strain>
    </source>
</reference>
<dbReference type="PANTHER" id="PTHR30546">
    <property type="entry name" value="FLAVODOXIN-RELATED PROTEIN WRBA-RELATED"/>
    <property type="match status" value="1"/>
</dbReference>
<accession>A0A918ZBB9</accession>
<dbReference type="SUPFAM" id="SSF52218">
    <property type="entry name" value="Flavoproteins"/>
    <property type="match status" value="1"/>
</dbReference>
<proteinExistence type="inferred from homology"/>
<dbReference type="InterPro" id="IPR010089">
    <property type="entry name" value="Flavoprotein_WrbA-like"/>
</dbReference>